<dbReference type="PROSITE" id="PS51450">
    <property type="entry name" value="LRR"/>
    <property type="match status" value="2"/>
</dbReference>
<comment type="caution">
    <text evidence="5">The sequence shown here is derived from an EMBL/GenBank/DDBJ whole genome shotgun (WGS) entry which is preliminary data.</text>
</comment>
<dbReference type="Pfam" id="PF13855">
    <property type="entry name" value="LRR_8"/>
    <property type="match status" value="2"/>
</dbReference>
<dbReference type="SMART" id="SM00369">
    <property type="entry name" value="LRR_TYP"/>
    <property type="match status" value="6"/>
</dbReference>
<gene>
    <name evidence="5" type="ORF">CUNI_LOCUS15802</name>
</gene>
<dbReference type="SMART" id="SM00365">
    <property type="entry name" value="LRR_SD22"/>
    <property type="match status" value="4"/>
</dbReference>
<keyword evidence="6" id="KW-1185">Reference proteome</keyword>
<evidence type="ECO:0000256" key="2">
    <source>
        <dbReference type="ARBA" id="ARBA00022729"/>
    </source>
</evidence>
<evidence type="ECO:0000313" key="6">
    <source>
        <dbReference type="Proteomes" id="UP000678393"/>
    </source>
</evidence>
<dbReference type="SUPFAM" id="SSF52058">
    <property type="entry name" value="L domain-like"/>
    <property type="match status" value="2"/>
</dbReference>
<dbReference type="InterPro" id="IPR001611">
    <property type="entry name" value="Leu-rich_rpt"/>
</dbReference>
<evidence type="ECO:0000256" key="4">
    <source>
        <dbReference type="SAM" id="SignalP"/>
    </source>
</evidence>
<keyword evidence="3" id="KW-0677">Repeat</keyword>
<accession>A0A8S3ZKU6</accession>
<dbReference type="PANTHER" id="PTHR24373">
    <property type="entry name" value="SLIT RELATED LEUCINE-RICH REPEAT NEURONAL PROTEIN"/>
    <property type="match status" value="1"/>
</dbReference>
<evidence type="ECO:0000256" key="1">
    <source>
        <dbReference type="ARBA" id="ARBA00022614"/>
    </source>
</evidence>
<protein>
    <submittedName>
        <fullName evidence="5">Uncharacterized protein</fullName>
    </submittedName>
</protein>
<dbReference type="InterPro" id="IPR032675">
    <property type="entry name" value="LRR_dom_sf"/>
</dbReference>
<dbReference type="InterPro" id="IPR003591">
    <property type="entry name" value="Leu-rich_rpt_typical-subtyp"/>
</dbReference>
<name>A0A8S3ZKU6_9EUPU</name>
<keyword evidence="1" id="KW-0433">Leucine-rich repeat</keyword>
<dbReference type="InterPro" id="IPR050328">
    <property type="entry name" value="Dev_Immune_Receptor"/>
</dbReference>
<dbReference type="Proteomes" id="UP000678393">
    <property type="component" value="Unassembled WGS sequence"/>
</dbReference>
<dbReference type="GO" id="GO:0031012">
    <property type="term" value="C:extracellular matrix"/>
    <property type="evidence" value="ECO:0007669"/>
    <property type="project" value="TreeGrafter"/>
</dbReference>
<evidence type="ECO:0000313" key="5">
    <source>
        <dbReference type="EMBL" id="CAG5130244.1"/>
    </source>
</evidence>
<sequence>MFIWRFVCVWMLCVSFSGAICPYQECSCGGFRISCQNRGLTSMPSLLTGDNGTDYTVLYLDGNNITSIPARSLPPGLKEISLSNNSISHIDNTAWDGSSSTLRKLTFNRANFTKIPDAFLHLEALEILEIYNSVVVDWNEAAMNHLGKRIQTLYLQNVGLTEWPAWIRNFSNINQLSVLYCSISQLPDDALDNLHALHLLSIIHCELEAIPKTVSNIKSLQLLQLLQNNITDITWLPASGYLSSLNLNTNSISDPVHLGTALRPLADILRYINLKQNKLTIIPDLPFMTNLGELDLSYNLISDTESGSMPEGLFNLILTGNLLASVPRIYFNATSVTYIYLGFNQITTIQDTDFPPWIIEANLESNYLTEIRNSSFPENSSLVFLDLSGNPIIRIDTLAFFNLTRLIHLNLHQTKLTRMPLALSRLTGLKLLDVRDNPELVCSCAERSLESWIKELLTVAGDCGITSVQDFYDTLGDLCPI</sequence>
<feature type="signal peptide" evidence="4">
    <location>
        <begin position="1"/>
        <end position="19"/>
    </location>
</feature>
<dbReference type="Gene3D" id="3.80.10.10">
    <property type="entry name" value="Ribonuclease Inhibitor"/>
    <property type="match status" value="3"/>
</dbReference>
<dbReference type="EMBL" id="CAJHNH020003909">
    <property type="protein sequence ID" value="CAG5130244.1"/>
    <property type="molecule type" value="Genomic_DNA"/>
</dbReference>
<organism evidence="5 6">
    <name type="scientific">Candidula unifasciata</name>
    <dbReference type="NCBI Taxonomy" id="100452"/>
    <lineage>
        <taxon>Eukaryota</taxon>
        <taxon>Metazoa</taxon>
        <taxon>Spiralia</taxon>
        <taxon>Lophotrochozoa</taxon>
        <taxon>Mollusca</taxon>
        <taxon>Gastropoda</taxon>
        <taxon>Heterobranchia</taxon>
        <taxon>Euthyneura</taxon>
        <taxon>Panpulmonata</taxon>
        <taxon>Eupulmonata</taxon>
        <taxon>Stylommatophora</taxon>
        <taxon>Helicina</taxon>
        <taxon>Helicoidea</taxon>
        <taxon>Geomitridae</taxon>
        <taxon>Candidula</taxon>
    </lineage>
</organism>
<evidence type="ECO:0000256" key="3">
    <source>
        <dbReference type="ARBA" id="ARBA00022737"/>
    </source>
</evidence>
<dbReference type="PANTHER" id="PTHR24373:SF261">
    <property type="entry name" value="VASORIN"/>
    <property type="match status" value="1"/>
</dbReference>
<dbReference type="AlphaFoldDB" id="A0A8S3ZKU6"/>
<keyword evidence="2 4" id="KW-0732">Signal</keyword>
<reference evidence="5" key="1">
    <citation type="submission" date="2021-04" db="EMBL/GenBank/DDBJ databases">
        <authorList>
            <consortium name="Molecular Ecology Group"/>
        </authorList>
    </citation>
    <scope>NUCLEOTIDE SEQUENCE</scope>
</reference>
<proteinExistence type="predicted"/>
<dbReference type="OrthoDB" id="10008953at2759"/>
<dbReference type="GO" id="GO:0005615">
    <property type="term" value="C:extracellular space"/>
    <property type="evidence" value="ECO:0007669"/>
    <property type="project" value="TreeGrafter"/>
</dbReference>
<feature type="chain" id="PRO_5035900241" evidence="4">
    <location>
        <begin position="20"/>
        <end position="481"/>
    </location>
</feature>